<evidence type="ECO:0000256" key="1">
    <source>
        <dbReference type="SAM" id="MobiDB-lite"/>
    </source>
</evidence>
<gene>
    <name evidence="2" type="ORF">PSON_ATCC_30995.1.T0070162</name>
</gene>
<dbReference type="EMBL" id="CAJJDN010000007">
    <property type="protein sequence ID" value="CAD8053090.1"/>
    <property type="molecule type" value="Genomic_DNA"/>
</dbReference>
<sequence>MDFYSIDFEEQDQQILVEEVQIDSSEQQMYYDYDQSLQYKPGQLNTFNGYTQEEPVLLFNFFEEAPKKKSKQINRKSKKVKKADSETDVSLGKRQKPCMTNRDFQKLQQCQKLKKIIIQMESLLKLTRTQILNQYIKNHSN</sequence>
<feature type="region of interest" description="Disordered" evidence="1">
    <location>
        <begin position="70"/>
        <end position="94"/>
    </location>
</feature>
<organism evidence="2 3">
    <name type="scientific">Paramecium sonneborni</name>
    <dbReference type="NCBI Taxonomy" id="65129"/>
    <lineage>
        <taxon>Eukaryota</taxon>
        <taxon>Sar</taxon>
        <taxon>Alveolata</taxon>
        <taxon>Ciliophora</taxon>
        <taxon>Intramacronucleata</taxon>
        <taxon>Oligohymenophorea</taxon>
        <taxon>Peniculida</taxon>
        <taxon>Parameciidae</taxon>
        <taxon>Paramecium</taxon>
    </lineage>
</organism>
<evidence type="ECO:0000313" key="2">
    <source>
        <dbReference type="EMBL" id="CAD8053090.1"/>
    </source>
</evidence>
<protein>
    <submittedName>
        <fullName evidence="2">Uncharacterized protein</fullName>
    </submittedName>
</protein>
<evidence type="ECO:0000313" key="3">
    <source>
        <dbReference type="Proteomes" id="UP000692954"/>
    </source>
</evidence>
<keyword evidence="3" id="KW-1185">Reference proteome</keyword>
<dbReference type="Proteomes" id="UP000692954">
    <property type="component" value="Unassembled WGS sequence"/>
</dbReference>
<reference evidence="2" key="1">
    <citation type="submission" date="2021-01" db="EMBL/GenBank/DDBJ databases">
        <authorList>
            <consortium name="Genoscope - CEA"/>
            <person name="William W."/>
        </authorList>
    </citation>
    <scope>NUCLEOTIDE SEQUENCE</scope>
</reference>
<feature type="compositionally biased region" description="Basic residues" evidence="1">
    <location>
        <begin position="70"/>
        <end position="81"/>
    </location>
</feature>
<name>A0A8S1KBC4_9CILI</name>
<comment type="caution">
    <text evidence="2">The sequence shown here is derived from an EMBL/GenBank/DDBJ whole genome shotgun (WGS) entry which is preliminary data.</text>
</comment>
<accession>A0A8S1KBC4</accession>
<dbReference type="AlphaFoldDB" id="A0A8S1KBC4"/>
<proteinExistence type="predicted"/>